<dbReference type="Proteomes" id="UP000649617">
    <property type="component" value="Unassembled WGS sequence"/>
</dbReference>
<sequence>MPAKNDIQNCGNHLKPVDDADMPGTKPYVEKYYTGPESNPTGYPLPAVSEYEDSNHAPPVDVKECVATCCTKPPAAANNARGLDKRPQVRTCPDDVMHLLILRNSDG</sequence>
<protein>
    <submittedName>
        <fullName evidence="2">PNC1 protein</fullName>
    </submittedName>
</protein>
<feature type="compositionally biased region" description="Polar residues" evidence="1">
    <location>
        <begin position="1"/>
        <end position="11"/>
    </location>
</feature>
<evidence type="ECO:0000313" key="2">
    <source>
        <dbReference type="EMBL" id="CAE7351454.1"/>
    </source>
</evidence>
<dbReference type="OrthoDB" id="435536at2759"/>
<keyword evidence="3" id="KW-1185">Reference proteome</keyword>
<dbReference type="AlphaFoldDB" id="A0A812PEW8"/>
<evidence type="ECO:0000256" key="1">
    <source>
        <dbReference type="SAM" id="MobiDB-lite"/>
    </source>
</evidence>
<accession>A0A812PEW8</accession>
<feature type="region of interest" description="Disordered" evidence="1">
    <location>
        <begin position="1"/>
        <end position="56"/>
    </location>
</feature>
<gene>
    <name evidence="2" type="primary">PNC1</name>
    <name evidence="2" type="ORF">SPIL2461_LOCUS8345</name>
</gene>
<dbReference type="EMBL" id="CAJNIZ010013592">
    <property type="protein sequence ID" value="CAE7351454.1"/>
    <property type="molecule type" value="Genomic_DNA"/>
</dbReference>
<proteinExistence type="predicted"/>
<name>A0A812PEW8_SYMPI</name>
<evidence type="ECO:0000313" key="3">
    <source>
        <dbReference type="Proteomes" id="UP000649617"/>
    </source>
</evidence>
<reference evidence="2" key="1">
    <citation type="submission" date="2021-02" db="EMBL/GenBank/DDBJ databases">
        <authorList>
            <person name="Dougan E. K."/>
            <person name="Rhodes N."/>
            <person name="Thang M."/>
            <person name="Chan C."/>
        </authorList>
    </citation>
    <scope>NUCLEOTIDE SEQUENCE</scope>
</reference>
<organism evidence="2 3">
    <name type="scientific">Symbiodinium pilosum</name>
    <name type="common">Dinoflagellate</name>
    <dbReference type="NCBI Taxonomy" id="2952"/>
    <lineage>
        <taxon>Eukaryota</taxon>
        <taxon>Sar</taxon>
        <taxon>Alveolata</taxon>
        <taxon>Dinophyceae</taxon>
        <taxon>Suessiales</taxon>
        <taxon>Symbiodiniaceae</taxon>
        <taxon>Symbiodinium</taxon>
    </lineage>
</organism>
<comment type="caution">
    <text evidence="2">The sequence shown here is derived from an EMBL/GenBank/DDBJ whole genome shotgun (WGS) entry which is preliminary data.</text>
</comment>